<dbReference type="EMBL" id="CP110437">
    <property type="protein sequence ID" value="WAQ92940.1"/>
    <property type="molecule type" value="Genomic_DNA"/>
</dbReference>
<feature type="region of interest" description="Disordered" evidence="1">
    <location>
        <begin position="49"/>
        <end position="70"/>
    </location>
</feature>
<evidence type="ECO:0000313" key="3">
    <source>
        <dbReference type="Proteomes" id="UP001164743"/>
    </source>
</evidence>
<proteinExistence type="predicted"/>
<gene>
    <name evidence="2" type="ORF">PtA15_17A422</name>
</gene>
<organism evidence="2 3">
    <name type="scientific">Puccinia triticina</name>
    <dbReference type="NCBI Taxonomy" id="208348"/>
    <lineage>
        <taxon>Eukaryota</taxon>
        <taxon>Fungi</taxon>
        <taxon>Dikarya</taxon>
        <taxon>Basidiomycota</taxon>
        <taxon>Pucciniomycotina</taxon>
        <taxon>Pucciniomycetes</taxon>
        <taxon>Pucciniales</taxon>
        <taxon>Pucciniaceae</taxon>
        <taxon>Puccinia</taxon>
    </lineage>
</organism>
<evidence type="ECO:0000256" key="1">
    <source>
        <dbReference type="SAM" id="MobiDB-lite"/>
    </source>
</evidence>
<protein>
    <submittedName>
        <fullName evidence="2">Uncharacterized protein</fullName>
    </submittedName>
</protein>
<dbReference type="Proteomes" id="UP001164743">
    <property type="component" value="Chromosome 17A"/>
</dbReference>
<dbReference type="GeneID" id="77805433"/>
<accession>A0ABY7D7S1</accession>
<keyword evidence="3" id="KW-1185">Reference proteome</keyword>
<dbReference type="RefSeq" id="XP_053028495.1">
    <property type="nucleotide sequence ID" value="XM_053164538.1"/>
</dbReference>
<reference evidence="2" key="1">
    <citation type="submission" date="2022-10" db="EMBL/GenBank/DDBJ databases">
        <title>Puccinia triticina Genome sequencing and assembly.</title>
        <authorList>
            <person name="Li C."/>
        </authorList>
    </citation>
    <scope>NUCLEOTIDE SEQUENCE</scope>
    <source>
        <strain evidence="2">Pt15</strain>
    </source>
</reference>
<name>A0ABY7D7S1_9BASI</name>
<sequence length="70" mass="8022">MVRAPARGHQDDQVRHPRDVALLLTRHQQPARLPESNDQPVVRVQVHPEQQLQAKDQQSLRASSQPYSPK</sequence>
<evidence type="ECO:0000313" key="2">
    <source>
        <dbReference type="EMBL" id="WAQ92940.1"/>
    </source>
</evidence>